<comment type="caution">
    <text evidence="2">The sequence shown here is derived from an EMBL/GenBank/DDBJ whole genome shotgun (WGS) entry which is preliminary data.</text>
</comment>
<name>A0ABW3VCI3_9PSEU</name>
<keyword evidence="3" id="KW-1185">Reference proteome</keyword>
<dbReference type="PIRSF" id="PIRSF038991">
    <property type="entry name" value="Protein_AbrB"/>
    <property type="match status" value="1"/>
</dbReference>
<sequence length="377" mass="37769">MGSVCPEEAARAAAPPRPALGARVRAVAWRRWALIVGLTIPVTVGLGAVSVPSPALFAGLLVGTVLALLGRAPRAVPQPATTGAQAVIGVVIGLIAQSDTLAAVARDWLPVLGIGLATLLASMGAGLLLGVQRGVSPLTGMLALTAGGASGLVAISRELGGDERVVAVVQYLRVGLVTATMPVVAALAFGARHGAPGGDTAASAPWYVGLGVLAFCCAVGVPLGVLTRVPAGALLGPMVVALVLALTGWSFGSTPPSLVVDVAYAVIGWQAGVRFTRESLRTVARVLPLAIGLIVVIIGACAALGVVLAHLTGATLLEGYLATTPGGIYAVLATAISAGTNVTFVVAMQVLRVVLMLLIAPFLARLAGRRWGTTGRD</sequence>
<dbReference type="PANTHER" id="PTHR38457:SF1">
    <property type="entry name" value="REGULATOR ABRB-RELATED"/>
    <property type="match status" value="1"/>
</dbReference>
<dbReference type="EMBL" id="JBHTMB010000021">
    <property type="protein sequence ID" value="MFD1232275.1"/>
    <property type="molecule type" value="Genomic_DNA"/>
</dbReference>
<accession>A0ABW3VCI3</accession>
<feature type="transmembrane region" description="Helical" evidence="1">
    <location>
        <begin position="328"/>
        <end position="360"/>
    </location>
</feature>
<keyword evidence="1" id="KW-0812">Transmembrane</keyword>
<dbReference type="PANTHER" id="PTHR38457">
    <property type="entry name" value="REGULATOR ABRB-RELATED"/>
    <property type="match status" value="1"/>
</dbReference>
<dbReference type="Pfam" id="PF05145">
    <property type="entry name" value="AbrB"/>
    <property type="match status" value="1"/>
</dbReference>
<proteinExistence type="predicted"/>
<dbReference type="Proteomes" id="UP001597182">
    <property type="component" value="Unassembled WGS sequence"/>
</dbReference>
<feature type="transmembrane region" description="Helical" evidence="1">
    <location>
        <begin position="84"/>
        <end position="105"/>
    </location>
</feature>
<dbReference type="RefSeq" id="WP_103381201.1">
    <property type="nucleotide sequence ID" value="NZ_BAABKS010000074.1"/>
</dbReference>
<evidence type="ECO:0000313" key="2">
    <source>
        <dbReference type="EMBL" id="MFD1232275.1"/>
    </source>
</evidence>
<evidence type="ECO:0000256" key="1">
    <source>
        <dbReference type="SAM" id="Phobius"/>
    </source>
</evidence>
<protein>
    <submittedName>
        <fullName evidence="2">AbrB family transcriptional regulator</fullName>
    </submittedName>
</protein>
<dbReference type="InterPro" id="IPR017516">
    <property type="entry name" value="AbrB_dup"/>
</dbReference>
<keyword evidence="1" id="KW-0472">Membrane</keyword>
<feature type="transmembrane region" description="Helical" evidence="1">
    <location>
        <begin position="111"/>
        <end position="131"/>
    </location>
</feature>
<feature type="transmembrane region" description="Helical" evidence="1">
    <location>
        <begin position="171"/>
        <end position="192"/>
    </location>
</feature>
<dbReference type="NCBIfam" id="TIGR03082">
    <property type="entry name" value="Gneg_AbrB_dup"/>
    <property type="match status" value="1"/>
</dbReference>
<feature type="transmembrane region" description="Helical" evidence="1">
    <location>
        <begin position="287"/>
        <end position="308"/>
    </location>
</feature>
<evidence type="ECO:0000313" key="3">
    <source>
        <dbReference type="Proteomes" id="UP001597182"/>
    </source>
</evidence>
<gene>
    <name evidence="2" type="ORF">ACFQ34_03165</name>
</gene>
<feature type="transmembrane region" description="Helical" evidence="1">
    <location>
        <begin position="233"/>
        <end position="252"/>
    </location>
</feature>
<keyword evidence="1" id="KW-1133">Transmembrane helix</keyword>
<organism evidence="2 3">
    <name type="scientific">Pseudonocardia benzenivorans</name>
    <dbReference type="NCBI Taxonomy" id="228005"/>
    <lineage>
        <taxon>Bacteria</taxon>
        <taxon>Bacillati</taxon>
        <taxon>Actinomycetota</taxon>
        <taxon>Actinomycetes</taxon>
        <taxon>Pseudonocardiales</taxon>
        <taxon>Pseudonocardiaceae</taxon>
        <taxon>Pseudonocardia</taxon>
    </lineage>
</organism>
<dbReference type="InterPro" id="IPR007820">
    <property type="entry name" value="AbrB_fam"/>
</dbReference>
<feature type="transmembrane region" description="Helical" evidence="1">
    <location>
        <begin position="32"/>
        <end position="49"/>
    </location>
</feature>
<feature type="transmembrane region" description="Helical" evidence="1">
    <location>
        <begin position="204"/>
        <end position="226"/>
    </location>
</feature>
<reference evidence="3" key="1">
    <citation type="journal article" date="2019" name="Int. J. Syst. Evol. Microbiol.">
        <title>The Global Catalogue of Microorganisms (GCM) 10K type strain sequencing project: providing services to taxonomists for standard genome sequencing and annotation.</title>
        <authorList>
            <consortium name="The Broad Institute Genomics Platform"/>
            <consortium name="The Broad Institute Genome Sequencing Center for Infectious Disease"/>
            <person name="Wu L."/>
            <person name="Ma J."/>
        </authorList>
    </citation>
    <scope>NUCLEOTIDE SEQUENCE [LARGE SCALE GENOMIC DNA]</scope>
    <source>
        <strain evidence="3">CCUG 49018</strain>
    </source>
</reference>